<evidence type="ECO:0000313" key="5">
    <source>
        <dbReference type="Proteomes" id="UP001304419"/>
    </source>
</evidence>
<keyword evidence="1" id="KW-0732">Signal</keyword>
<dbReference type="RefSeq" id="WP_039492370.1">
    <property type="nucleotide sequence ID" value="NZ_CBCSDF010000002.1"/>
</dbReference>
<dbReference type="Proteomes" id="UP001304419">
    <property type="component" value="Chromosome 1"/>
</dbReference>
<reference evidence="3 5" key="2">
    <citation type="submission" date="2023-10" db="EMBL/GenBank/DDBJ databases">
        <title>To unveil natural product biosynthetic capacity in Pseudoalteromonas.</title>
        <authorList>
            <person name="Wang J."/>
        </authorList>
    </citation>
    <scope>NUCLEOTIDE SEQUENCE [LARGE SCALE GENOMIC DNA]</scope>
    <source>
        <strain evidence="3 5">DSM 15914</strain>
    </source>
</reference>
<evidence type="ECO:0000313" key="2">
    <source>
        <dbReference type="EMBL" id="NLR20477.1"/>
    </source>
</evidence>
<dbReference type="EMBL" id="CP137578">
    <property type="protein sequence ID" value="WOX30035.1"/>
    <property type="molecule type" value="Genomic_DNA"/>
</dbReference>
<evidence type="ECO:0000313" key="3">
    <source>
        <dbReference type="EMBL" id="WOX30035.1"/>
    </source>
</evidence>
<organism evidence="2 4">
    <name type="scientific">Pseudoalteromonas maricaloris</name>
    <dbReference type="NCBI Taxonomy" id="184924"/>
    <lineage>
        <taxon>Bacteria</taxon>
        <taxon>Pseudomonadati</taxon>
        <taxon>Pseudomonadota</taxon>
        <taxon>Gammaproteobacteria</taxon>
        <taxon>Alteromonadales</taxon>
        <taxon>Pseudoalteromonadaceae</taxon>
        <taxon>Pseudoalteromonas</taxon>
    </lineage>
</organism>
<evidence type="ECO:0000313" key="4">
    <source>
        <dbReference type="Proteomes" id="UP000646877"/>
    </source>
</evidence>
<evidence type="ECO:0000256" key="1">
    <source>
        <dbReference type="SAM" id="SignalP"/>
    </source>
</evidence>
<reference evidence="2" key="1">
    <citation type="submission" date="2019-10" db="EMBL/GenBank/DDBJ databases">
        <authorList>
            <person name="Paulsen S."/>
        </authorList>
    </citation>
    <scope>NUCLEOTIDE SEQUENCE</scope>
    <source>
        <strain evidence="2">LMG 19692</strain>
    </source>
</reference>
<accession>A0A8I2H292</accession>
<dbReference type="AlphaFoldDB" id="A0A8I2H292"/>
<sequence>MINRLYTVLLAVILLCSCSSHSELEKLHIGISAYENSDLMVKLIFDDRFSPPAGAIGCCWGNAQKKGVFWGAEIPHKVQAEWWDYKQGRHYRAVFIVQRDKAYKIAGNLPSVTYYTGKTETDVDPYIIFGFGEKGEVKMWISNSQFASGVKGRILEEIGSAQATWEPFELTDEMFN</sequence>
<name>A0A8I2H292_9GAMM</name>
<keyword evidence="5" id="KW-1185">Reference proteome</keyword>
<dbReference type="EMBL" id="WEIA01000002">
    <property type="protein sequence ID" value="NLR20477.1"/>
    <property type="molecule type" value="Genomic_DNA"/>
</dbReference>
<evidence type="ECO:0008006" key="6">
    <source>
        <dbReference type="Google" id="ProtNLM"/>
    </source>
</evidence>
<dbReference type="Proteomes" id="UP000646877">
    <property type="component" value="Unassembled WGS sequence"/>
</dbReference>
<feature type="chain" id="PRO_5044460521" description="DUF2931 domain-containing protein" evidence="1">
    <location>
        <begin position="23"/>
        <end position="176"/>
    </location>
</feature>
<feature type="signal peptide" evidence="1">
    <location>
        <begin position="1"/>
        <end position="22"/>
    </location>
</feature>
<dbReference type="PROSITE" id="PS51257">
    <property type="entry name" value="PROKAR_LIPOPROTEIN"/>
    <property type="match status" value="1"/>
</dbReference>
<proteinExistence type="predicted"/>
<protein>
    <recommendedName>
        <fullName evidence="6">DUF2931 domain-containing protein</fullName>
    </recommendedName>
</protein>
<gene>
    <name evidence="2" type="ORF">F9Y85_03930</name>
    <name evidence="3" type="ORF">R5H13_07135</name>
</gene>